<keyword evidence="2" id="KW-1185">Reference proteome</keyword>
<reference evidence="1" key="1">
    <citation type="submission" date="2022-07" db="EMBL/GenBank/DDBJ databases">
        <title>Genome Sequence of Lecanicillium saksenae.</title>
        <authorList>
            <person name="Buettner E."/>
        </authorList>
    </citation>
    <scope>NUCLEOTIDE SEQUENCE</scope>
    <source>
        <strain evidence="1">VT-O1</strain>
    </source>
</reference>
<sequence>MKAVVFGTTGLVGSAVLNACIANAKITKIYVVTRRPLGDEREKNPKVETILHSDMAQYPPELLEKLKGIELCFWYAMRPQPSPHCCAEVLTRSH</sequence>
<dbReference type="EMBL" id="JANAKD010002914">
    <property type="protein sequence ID" value="KAJ3472710.1"/>
    <property type="molecule type" value="Genomic_DNA"/>
</dbReference>
<dbReference type="Proteomes" id="UP001148737">
    <property type="component" value="Unassembled WGS sequence"/>
</dbReference>
<proteinExistence type="predicted"/>
<name>A0ACC1QDN3_9HYPO</name>
<protein>
    <submittedName>
        <fullName evidence="1">Uncharacterized protein</fullName>
    </submittedName>
</protein>
<gene>
    <name evidence="1" type="ORF">NLG97_g10774</name>
</gene>
<evidence type="ECO:0000313" key="2">
    <source>
        <dbReference type="Proteomes" id="UP001148737"/>
    </source>
</evidence>
<comment type="caution">
    <text evidence="1">The sequence shown here is derived from an EMBL/GenBank/DDBJ whole genome shotgun (WGS) entry which is preliminary data.</text>
</comment>
<accession>A0ACC1QDN3</accession>
<organism evidence="1 2">
    <name type="scientific">Lecanicillium saksenae</name>
    <dbReference type="NCBI Taxonomy" id="468837"/>
    <lineage>
        <taxon>Eukaryota</taxon>
        <taxon>Fungi</taxon>
        <taxon>Dikarya</taxon>
        <taxon>Ascomycota</taxon>
        <taxon>Pezizomycotina</taxon>
        <taxon>Sordariomycetes</taxon>
        <taxon>Hypocreomycetidae</taxon>
        <taxon>Hypocreales</taxon>
        <taxon>Cordycipitaceae</taxon>
        <taxon>Lecanicillium</taxon>
    </lineage>
</organism>
<evidence type="ECO:0000313" key="1">
    <source>
        <dbReference type="EMBL" id="KAJ3472710.1"/>
    </source>
</evidence>